<dbReference type="Pfam" id="PF00970">
    <property type="entry name" value="FAD_binding_6"/>
    <property type="match status" value="1"/>
</dbReference>
<dbReference type="CDD" id="cd06218">
    <property type="entry name" value="DHOD_e_trans"/>
    <property type="match status" value="1"/>
</dbReference>
<name>A0A517P9X0_9PLAN</name>
<keyword evidence="4 11" id="KW-0001">2Fe-2S</keyword>
<comment type="cofactor">
    <cofactor evidence="11">
        <name>[2Fe-2S] cluster</name>
        <dbReference type="ChEBI" id="CHEBI:190135"/>
    </cofactor>
    <text evidence="11">Binds 1 [2Fe-2S] cluster per subunit.</text>
</comment>
<comment type="caution">
    <text evidence="11">Lacks conserved residue(s) required for the propagation of feature annotation.</text>
</comment>
<dbReference type="InterPro" id="IPR037117">
    <property type="entry name" value="Dihydroorotate_DH_ele_sf"/>
</dbReference>
<evidence type="ECO:0000256" key="7">
    <source>
        <dbReference type="ARBA" id="ARBA00022975"/>
    </source>
</evidence>
<dbReference type="InterPro" id="IPR019480">
    <property type="entry name" value="Dihydroorotate_DH_Fe-S-bd"/>
</dbReference>
<dbReference type="InterPro" id="IPR039261">
    <property type="entry name" value="FNR_nucleotide-bd"/>
</dbReference>
<dbReference type="GO" id="GO:0009055">
    <property type="term" value="F:electron transfer activity"/>
    <property type="evidence" value="ECO:0007669"/>
    <property type="project" value="UniProtKB-UniRule"/>
</dbReference>
<dbReference type="RefSeq" id="WP_145359024.1">
    <property type="nucleotide sequence ID" value="NZ_CP036265.1"/>
</dbReference>
<dbReference type="GO" id="GO:0050660">
    <property type="term" value="F:flavin adenine dinucleotide binding"/>
    <property type="evidence" value="ECO:0007669"/>
    <property type="project" value="InterPro"/>
</dbReference>
<dbReference type="Proteomes" id="UP000318741">
    <property type="component" value="Chromosome"/>
</dbReference>
<dbReference type="GO" id="GO:0044205">
    <property type="term" value="P:'de novo' UMP biosynthetic process"/>
    <property type="evidence" value="ECO:0007669"/>
    <property type="project" value="UniProtKB-UniRule"/>
</dbReference>
<dbReference type="InterPro" id="IPR017938">
    <property type="entry name" value="Riboflavin_synthase-like_b-brl"/>
</dbReference>
<dbReference type="PANTHER" id="PTHR43513">
    <property type="entry name" value="DIHYDROOROTATE DEHYDROGENASE B (NAD(+)), ELECTRON TRANSFER SUBUNIT"/>
    <property type="match status" value="1"/>
</dbReference>
<dbReference type="PROSITE" id="PS51384">
    <property type="entry name" value="FAD_FR"/>
    <property type="match status" value="1"/>
</dbReference>
<evidence type="ECO:0000256" key="4">
    <source>
        <dbReference type="ARBA" id="ARBA00022714"/>
    </source>
</evidence>
<dbReference type="OrthoDB" id="9789468at2"/>
<dbReference type="InterPro" id="IPR050353">
    <property type="entry name" value="PyrK_electron_transfer"/>
</dbReference>
<dbReference type="GO" id="GO:0051537">
    <property type="term" value="F:2 iron, 2 sulfur cluster binding"/>
    <property type="evidence" value="ECO:0007669"/>
    <property type="project" value="UniProtKB-KW"/>
</dbReference>
<keyword evidence="10 11" id="KW-0411">Iron-sulfur</keyword>
<feature type="binding site" evidence="11 12">
    <location>
        <position position="249"/>
    </location>
    <ligand>
        <name>[2Fe-2S] cluster</name>
        <dbReference type="ChEBI" id="CHEBI:190135"/>
    </ligand>
</feature>
<evidence type="ECO:0000256" key="6">
    <source>
        <dbReference type="ARBA" id="ARBA00022827"/>
    </source>
</evidence>
<keyword evidence="8 11" id="KW-0249">Electron transport</keyword>
<evidence type="ECO:0000256" key="8">
    <source>
        <dbReference type="ARBA" id="ARBA00022982"/>
    </source>
</evidence>
<dbReference type="PANTHER" id="PTHR43513:SF3">
    <property type="entry name" value="DIHYDROOROTATE DEHYDROGENASE B (NAD(+)), ELECTRON TRANSFER SUBUNIT-RELATED"/>
    <property type="match status" value="1"/>
</dbReference>
<feature type="binding site" evidence="11 12">
    <location>
        <position position="276"/>
    </location>
    <ligand>
        <name>[2Fe-2S] cluster</name>
        <dbReference type="ChEBI" id="CHEBI:190135"/>
    </ligand>
</feature>
<keyword evidence="9 11" id="KW-0408">Iron</keyword>
<evidence type="ECO:0000256" key="9">
    <source>
        <dbReference type="ARBA" id="ARBA00023004"/>
    </source>
</evidence>
<comment type="subunit">
    <text evidence="11">Heterotetramer of 2 PyrK and 2 PyrD type B subunits.</text>
</comment>
<evidence type="ECO:0000256" key="1">
    <source>
        <dbReference type="ARBA" id="ARBA00006422"/>
    </source>
</evidence>
<evidence type="ECO:0000313" key="14">
    <source>
        <dbReference type="EMBL" id="QDT16158.1"/>
    </source>
</evidence>
<dbReference type="KEGG" id="acaf:CA12_22560"/>
<dbReference type="Pfam" id="PF10418">
    <property type="entry name" value="DHODB_Fe-S_bind"/>
    <property type="match status" value="1"/>
</dbReference>
<dbReference type="EMBL" id="CP036265">
    <property type="protein sequence ID" value="QDT16158.1"/>
    <property type="molecule type" value="Genomic_DNA"/>
</dbReference>
<protein>
    <recommendedName>
        <fullName evidence="11">Dihydroorotate dehydrogenase B (NAD(+)), electron transfer subunit</fullName>
    </recommendedName>
    <alternativeName>
        <fullName evidence="11">Dihydroorotate oxidase B, electron transfer subunit</fullName>
    </alternativeName>
</protein>
<dbReference type="InterPro" id="IPR023455">
    <property type="entry name" value="Dihydroorotate_DHASE_ETsu"/>
</dbReference>
<keyword evidence="15" id="KW-1185">Reference proteome</keyword>
<dbReference type="Pfam" id="PF00175">
    <property type="entry name" value="NAD_binding_1"/>
    <property type="match status" value="1"/>
</dbReference>
<accession>A0A517P9X0</accession>
<comment type="function">
    <text evidence="11">Responsible for channeling the electrons from the oxidation of dihydroorotate from the FMN redox center in the PyrD type B subunit to the ultimate electron acceptor NAD(+).</text>
</comment>
<organism evidence="14 15">
    <name type="scientific">Alienimonas californiensis</name>
    <dbReference type="NCBI Taxonomy" id="2527989"/>
    <lineage>
        <taxon>Bacteria</taxon>
        <taxon>Pseudomonadati</taxon>
        <taxon>Planctomycetota</taxon>
        <taxon>Planctomycetia</taxon>
        <taxon>Planctomycetales</taxon>
        <taxon>Planctomycetaceae</taxon>
        <taxon>Alienimonas</taxon>
    </lineage>
</organism>
<dbReference type="HAMAP" id="MF_01211">
    <property type="entry name" value="DHODB_Fe_S_bind"/>
    <property type="match status" value="1"/>
</dbReference>
<dbReference type="InterPro" id="IPR017927">
    <property type="entry name" value="FAD-bd_FR_type"/>
</dbReference>
<comment type="similarity">
    <text evidence="1 11">Belongs to the PyrK family.</text>
</comment>
<dbReference type="Gene3D" id="3.40.50.80">
    <property type="entry name" value="Nucleotide-binding domain of ferredoxin-NADP reductase (FNR) module"/>
    <property type="match status" value="1"/>
</dbReference>
<evidence type="ECO:0000256" key="2">
    <source>
        <dbReference type="ARBA" id="ARBA00022448"/>
    </source>
</evidence>
<evidence type="ECO:0000256" key="12">
    <source>
        <dbReference type="PIRSR" id="PIRSR006816-2"/>
    </source>
</evidence>
<keyword evidence="7 11" id="KW-0665">Pyrimidine biosynthesis</keyword>
<dbReference type="InterPro" id="IPR001433">
    <property type="entry name" value="OxRdtase_FAD/NAD-bd"/>
</dbReference>
<feature type="domain" description="FAD-binding FR-type" evidence="13">
    <location>
        <begin position="12"/>
        <end position="112"/>
    </location>
</feature>
<dbReference type="AlphaFoldDB" id="A0A517P9X0"/>
<dbReference type="InterPro" id="IPR008333">
    <property type="entry name" value="Cbr1-like_FAD-bd_dom"/>
</dbReference>
<keyword evidence="6 11" id="KW-0274">FAD</keyword>
<evidence type="ECO:0000256" key="3">
    <source>
        <dbReference type="ARBA" id="ARBA00022630"/>
    </source>
</evidence>
<dbReference type="Gene3D" id="2.40.30.10">
    <property type="entry name" value="Translation factors"/>
    <property type="match status" value="1"/>
</dbReference>
<dbReference type="GO" id="GO:0016491">
    <property type="term" value="F:oxidoreductase activity"/>
    <property type="evidence" value="ECO:0007669"/>
    <property type="project" value="InterPro"/>
</dbReference>
<evidence type="ECO:0000313" key="15">
    <source>
        <dbReference type="Proteomes" id="UP000318741"/>
    </source>
</evidence>
<dbReference type="SUPFAM" id="SSF52343">
    <property type="entry name" value="Ferredoxin reductase-like, C-terminal NADP-linked domain"/>
    <property type="match status" value="1"/>
</dbReference>
<dbReference type="PRINTS" id="PR00410">
    <property type="entry name" value="PHEHYDRXLASE"/>
</dbReference>
<gene>
    <name evidence="11 14" type="primary">pyrK</name>
    <name evidence="14" type="ORF">CA12_22560</name>
</gene>
<comment type="pathway">
    <text evidence="11">Pyrimidine metabolism; UMP biosynthesis via de novo pathway; orotate from (S)-dihydroorotate (NAD(+) route): step 1/1.</text>
</comment>
<feature type="binding site" evidence="11 12">
    <location>
        <position position="257"/>
    </location>
    <ligand>
        <name>[2Fe-2S] cluster</name>
        <dbReference type="ChEBI" id="CHEBI:190135"/>
    </ligand>
</feature>
<dbReference type="SUPFAM" id="SSF63380">
    <property type="entry name" value="Riboflavin synthase domain-like"/>
    <property type="match status" value="1"/>
</dbReference>
<evidence type="ECO:0000259" key="13">
    <source>
        <dbReference type="PROSITE" id="PS51384"/>
    </source>
</evidence>
<keyword evidence="2 11" id="KW-0813">Transport</keyword>
<reference evidence="14 15" key="1">
    <citation type="submission" date="2019-02" db="EMBL/GenBank/DDBJ databases">
        <title>Deep-cultivation of Planctomycetes and their phenomic and genomic characterization uncovers novel biology.</title>
        <authorList>
            <person name="Wiegand S."/>
            <person name="Jogler M."/>
            <person name="Boedeker C."/>
            <person name="Pinto D."/>
            <person name="Vollmers J."/>
            <person name="Rivas-Marin E."/>
            <person name="Kohn T."/>
            <person name="Peeters S.H."/>
            <person name="Heuer A."/>
            <person name="Rast P."/>
            <person name="Oberbeckmann S."/>
            <person name="Bunk B."/>
            <person name="Jeske O."/>
            <person name="Meyerdierks A."/>
            <person name="Storesund J.E."/>
            <person name="Kallscheuer N."/>
            <person name="Luecker S."/>
            <person name="Lage O.M."/>
            <person name="Pohl T."/>
            <person name="Merkel B.J."/>
            <person name="Hornburger P."/>
            <person name="Mueller R.-W."/>
            <person name="Bruemmer F."/>
            <person name="Labrenz M."/>
            <person name="Spormann A.M."/>
            <person name="Op den Camp H."/>
            <person name="Overmann J."/>
            <person name="Amann R."/>
            <person name="Jetten M.S.M."/>
            <person name="Mascher T."/>
            <person name="Medema M.H."/>
            <person name="Devos D.P."/>
            <person name="Kaster A.-K."/>
            <person name="Ovreas L."/>
            <person name="Rohde M."/>
            <person name="Galperin M.Y."/>
            <person name="Jogler C."/>
        </authorList>
    </citation>
    <scope>NUCLEOTIDE SEQUENCE [LARGE SCALE GENOMIC DNA]</scope>
    <source>
        <strain evidence="14 15">CA12</strain>
    </source>
</reference>
<dbReference type="PIRSF" id="PIRSF006816">
    <property type="entry name" value="Cyc3_hyd_g"/>
    <property type="match status" value="1"/>
</dbReference>
<dbReference type="InterPro" id="IPR012165">
    <property type="entry name" value="Cyt_c3_hydrogenase_gsu"/>
</dbReference>
<dbReference type="GO" id="GO:0046872">
    <property type="term" value="F:metal ion binding"/>
    <property type="evidence" value="ECO:0007669"/>
    <property type="project" value="UniProtKB-KW"/>
</dbReference>
<comment type="cofactor">
    <cofactor evidence="11">
        <name>FAD</name>
        <dbReference type="ChEBI" id="CHEBI:57692"/>
    </cofactor>
    <text evidence="11">Binds 1 FAD per subunit.</text>
</comment>
<comment type="cofactor">
    <cofactor evidence="12">
        <name>[2Fe-2S] cluster</name>
        <dbReference type="ChEBI" id="CHEBI:190135"/>
    </cofactor>
    <text evidence="12">Binds 1 [2Fe-2S] cluster per subunit.</text>
</comment>
<keyword evidence="3 11" id="KW-0285">Flavoprotein</keyword>
<feature type="binding site" evidence="11 12">
    <location>
        <position position="254"/>
    </location>
    <ligand>
        <name>[2Fe-2S] cluster</name>
        <dbReference type="ChEBI" id="CHEBI:190135"/>
    </ligand>
</feature>
<proteinExistence type="inferred from homology"/>
<evidence type="ECO:0000256" key="5">
    <source>
        <dbReference type="ARBA" id="ARBA00022723"/>
    </source>
</evidence>
<dbReference type="UniPathway" id="UPA00070">
    <property type="reaction ID" value="UER00945"/>
</dbReference>
<evidence type="ECO:0000256" key="11">
    <source>
        <dbReference type="HAMAP-Rule" id="MF_01211"/>
    </source>
</evidence>
<dbReference type="Gene3D" id="2.10.240.10">
    <property type="entry name" value="Dihydroorotate dehydrogenase, electron transfer subunit"/>
    <property type="match status" value="1"/>
</dbReference>
<sequence>MSGPAVMPHADAVQTAATVGLQERIARDTYALVLEQPDVADRIEPGQFLMLRLPGRDDPLLGRPFALYDVGSDRTSFSIGYLVVGKMTRLMTGLRAGDEVEVWGPLGNGFPRPPAPDAGPVLMVAGGIGQTPFLAAGREILGAVAYGERGRFAAPAHPPELLYGARSKEYVAETEQFESRGIPVSVATDDGSAGHHGFVTELLERRLTAEPRPSRVYTCGPEPMMKAVAKLCAAAGVPCWASLESPMACGFGACFSCVVKVRDADSTDGWDYRRSCLEGPVFPAEVLTFD</sequence>
<evidence type="ECO:0000256" key="10">
    <source>
        <dbReference type="ARBA" id="ARBA00023014"/>
    </source>
</evidence>
<keyword evidence="5 11" id="KW-0479">Metal-binding</keyword>